<gene>
    <name evidence="1" type="ORF">NP603_17610</name>
</gene>
<dbReference type="EMBL" id="JANIBM010000031">
    <property type="protein sequence ID" value="MCQ8182945.1"/>
    <property type="molecule type" value="Genomic_DNA"/>
</dbReference>
<evidence type="ECO:0008006" key="3">
    <source>
        <dbReference type="Google" id="ProtNLM"/>
    </source>
</evidence>
<reference evidence="1 2" key="1">
    <citation type="submission" date="2022-07" db="EMBL/GenBank/DDBJ databases">
        <title>Methylomonas rivi sp. nov., Methylomonas rosea sp. nov., Methylomonas aureus sp. nov. and Methylomonas subterranea sp. nov., four novel methanotrophs isolated from a freshwater creek and the deep terrestrial subsurface.</title>
        <authorList>
            <person name="Abin C."/>
            <person name="Sankaranarayanan K."/>
            <person name="Garner C."/>
            <person name="Sindelar R."/>
            <person name="Kotary K."/>
            <person name="Garner R."/>
            <person name="Barclay S."/>
            <person name="Lawson P."/>
            <person name="Krumholz L."/>
        </authorList>
    </citation>
    <scope>NUCLEOTIDE SEQUENCE [LARGE SCALE GENOMIC DNA]</scope>
    <source>
        <strain evidence="1 2">SURF-1</strain>
    </source>
</reference>
<evidence type="ECO:0000313" key="1">
    <source>
        <dbReference type="EMBL" id="MCQ8182945.1"/>
    </source>
</evidence>
<sequence length="62" mass="7257">MSRNIRSWLVMAGLVWLSGCVAYVPYGHGQAGYYAPRRGYGYDAGPRHGGWHHRHHRHHWHH</sequence>
<protein>
    <recommendedName>
        <fullName evidence="3">Lipoprotein</fullName>
    </recommendedName>
</protein>
<evidence type="ECO:0000313" key="2">
    <source>
        <dbReference type="Proteomes" id="UP001524569"/>
    </source>
</evidence>
<comment type="caution">
    <text evidence="1">The sequence shown here is derived from an EMBL/GenBank/DDBJ whole genome shotgun (WGS) entry which is preliminary data.</text>
</comment>
<proteinExistence type="predicted"/>
<dbReference type="PROSITE" id="PS51257">
    <property type="entry name" value="PROKAR_LIPOPROTEIN"/>
    <property type="match status" value="1"/>
</dbReference>
<accession>A0ABT1UMS6</accession>
<dbReference type="Proteomes" id="UP001524569">
    <property type="component" value="Unassembled WGS sequence"/>
</dbReference>
<dbReference type="RefSeq" id="WP_256612216.1">
    <property type="nucleotide sequence ID" value="NZ_JANIBM010000031.1"/>
</dbReference>
<organism evidence="1 2">
    <name type="scientific">Methylomonas aurea</name>
    <dbReference type="NCBI Taxonomy" id="2952224"/>
    <lineage>
        <taxon>Bacteria</taxon>
        <taxon>Pseudomonadati</taxon>
        <taxon>Pseudomonadota</taxon>
        <taxon>Gammaproteobacteria</taxon>
        <taxon>Methylococcales</taxon>
        <taxon>Methylococcaceae</taxon>
        <taxon>Methylomonas</taxon>
    </lineage>
</organism>
<keyword evidence="2" id="KW-1185">Reference proteome</keyword>
<name>A0ABT1UMS6_9GAMM</name>